<dbReference type="AlphaFoldDB" id="A0A0G2EK65"/>
<dbReference type="Proteomes" id="UP000053317">
    <property type="component" value="Unassembled WGS sequence"/>
</dbReference>
<gene>
    <name evidence="1" type="ORF">UCRPC4_g03074</name>
</gene>
<protein>
    <submittedName>
        <fullName evidence="1">Uncharacterized protein</fullName>
    </submittedName>
</protein>
<organism evidence="1 2">
    <name type="scientific">Phaeomoniella chlamydospora</name>
    <name type="common">Phaeoacremonium chlamydosporum</name>
    <dbReference type="NCBI Taxonomy" id="158046"/>
    <lineage>
        <taxon>Eukaryota</taxon>
        <taxon>Fungi</taxon>
        <taxon>Dikarya</taxon>
        <taxon>Ascomycota</taxon>
        <taxon>Pezizomycotina</taxon>
        <taxon>Eurotiomycetes</taxon>
        <taxon>Chaetothyriomycetidae</taxon>
        <taxon>Phaeomoniellales</taxon>
        <taxon>Phaeomoniellaceae</taxon>
        <taxon>Phaeomoniella</taxon>
    </lineage>
</organism>
<reference evidence="1 2" key="2">
    <citation type="submission" date="2015-05" db="EMBL/GenBank/DDBJ databases">
        <authorList>
            <person name="Morales-Cruz A."/>
            <person name="Amrine K.C."/>
            <person name="Cantu D."/>
        </authorList>
    </citation>
    <scope>NUCLEOTIDE SEQUENCE [LARGE SCALE GENOMIC DNA]</scope>
    <source>
        <strain evidence="1">UCRPC4</strain>
    </source>
</reference>
<reference evidence="1 2" key="1">
    <citation type="submission" date="2015-05" db="EMBL/GenBank/DDBJ databases">
        <title>Distinctive expansion of gene families associated with plant cell wall degradation and secondary metabolism in the genomes of grapevine trunk pathogens.</title>
        <authorList>
            <person name="Lawrence D.P."/>
            <person name="Travadon R."/>
            <person name="Rolshausen P.E."/>
            <person name="Baumgartner K."/>
        </authorList>
    </citation>
    <scope>NUCLEOTIDE SEQUENCE [LARGE SCALE GENOMIC DNA]</scope>
    <source>
        <strain evidence="1">UCRPC4</strain>
    </source>
</reference>
<sequence>MNHKETPRDEGTGGGKFALFVVAAVVNVAALVADNVEKGAETFVDVPMCVAEDPESDMFETFPVSGFTEKEGTAEFVAPHGHPGVKFG</sequence>
<evidence type="ECO:0000313" key="2">
    <source>
        <dbReference type="Proteomes" id="UP000053317"/>
    </source>
</evidence>
<name>A0A0G2EK65_PHACM</name>
<keyword evidence="2" id="KW-1185">Reference proteome</keyword>
<dbReference type="EMBL" id="LCWF01000073">
    <property type="protein sequence ID" value="KKY22749.1"/>
    <property type="molecule type" value="Genomic_DNA"/>
</dbReference>
<accession>A0A0G2EK65</accession>
<evidence type="ECO:0000313" key="1">
    <source>
        <dbReference type="EMBL" id="KKY22749.1"/>
    </source>
</evidence>
<proteinExistence type="predicted"/>
<comment type="caution">
    <text evidence="1">The sequence shown here is derived from an EMBL/GenBank/DDBJ whole genome shotgun (WGS) entry which is preliminary data.</text>
</comment>